<reference evidence="5 6" key="2">
    <citation type="journal article" date="2015" name="Virus Genes">
        <title>Genome sequencing and analysis of an Escherichia coli phage vB_EcoM-ep3 with a novel lysin, Lysep3.</title>
        <authorList>
            <person name="Lv M."/>
            <person name="Wang S."/>
            <person name="Yan G."/>
            <person name="Sun C."/>
            <person name="Feng X."/>
            <person name="Gu J."/>
            <person name="Han W."/>
            <person name="Lei L."/>
        </authorList>
    </citation>
    <scope>NUCLEOTIDE SEQUENCE [LARGE SCALE GENOMIC DNA]</scope>
</reference>
<keyword evidence="3" id="KW-0378">Hydrolase</keyword>
<organism evidence="5 6">
    <name type="scientific">Escherichia phage vB_EcoM-ep3</name>
    <dbReference type="NCBI Taxonomy" id="1541883"/>
    <lineage>
        <taxon>Viruses</taxon>
        <taxon>Duplodnaviria</taxon>
        <taxon>Heunggongvirae</taxon>
        <taxon>Uroviricota</taxon>
        <taxon>Caudoviricetes</taxon>
        <taxon>Iiscvirinae</taxon>
        <taxon>Jilinvirus</taxon>
        <taxon>Jilinvirus ep3</taxon>
    </lineage>
</organism>
<dbReference type="RefSeq" id="YP_009100005.1">
    <property type="nucleotide sequence ID" value="NC_025430.1"/>
</dbReference>
<comment type="cofactor">
    <cofactor evidence="1">
        <name>Mg(2+)</name>
        <dbReference type="ChEBI" id="CHEBI:18420"/>
    </cofactor>
</comment>
<keyword evidence="2" id="KW-0540">Nuclease</keyword>
<feature type="domain" description="VRR-NUC" evidence="4">
    <location>
        <begin position="85"/>
        <end position="147"/>
    </location>
</feature>
<evidence type="ECO:0000313" key="6">
    <source>
        <dbReference type="Proteomes" id="UP000029362"/>
    </source>
</evidence>
<name>A0A088FQI8_9CAUD</name>
<reference evidence="6" key="1">
    <citation type="submission" date="2014-12" db="EMBL/GenBank/DDBJ databases">
        <authorList>
            <person name="Lv M."/>
            <person name="Lei L."/>
        </authorList>
    </citation>
    <scope>NUCLEOTIDE SEQUENCE [LARGE SCALE GENOMIC DNA]</scope>
</reference>
<proteinExistence type="predicted"/>
<dbReference type="Gene3D" id="3.40.1350.10">
    <property type="match status" value="1"/>
</dbReference>
<dbReference type="GO" id="GO:0004518">
    <property type="term" value="F:nuclease activity"/>
    <property type="evidence" value="ECO:0007669"/>
    <property type="project" value="UniProtKB-KW"/>
</dbReference>
<sequence length="157" mass="17233">MMNYSGCWWCWPPVLTWWGLSMANKEHALQNAIRNALAGRCLLFRANVGKAYTSNDVVKVPRQMPVVMGPRDVLLKNARPFDTGLPPGFSDLFGLVSVEITPDMVGQKVAIFTGLEVKDGARVSPLQRNFINAVNDNGGRAGVVRSVDDAEKLVFGK</sequence>
<dbReference type="EMBL" id="KM360178">
    <property type="protein sequence ID" value="AIM50540.1"/>
    <property type="molecule type" value="Genomic_DNA"/>
</dbReference>
<evidence type="ECO:0000313" key="5">
    <source>
        <dbReference type="EMBL" id="AIM50540.1"/>
    </source>
</evidence>
<protein>
    <recommendedName>
        <fullName evidence="4">VRR-NUC domain-containing protein</fullName>
    </recommendedName>
</protein>
<dbReference type="KEGG" id="vg:22112941"/>
<evidence type="ECO:0000256" key="3">
    <source>
        <dbReference type="ARBA" id="ARBA00022801"/>
    </source>
</evidence>
<dbReference type="GeneID" id="22112941"/>
<dbReference type="GO" id="GO:0016788">
    <property type="term" value="F:hydrolase activity, acting on ester bonds"/>
    <property type="evidence" value="ECO:0007669"/>
    <property type="project" value="InterPro"/>
</dbReference>
<dbReference type="InterPro" id="IPR014883">
    <property type="entry name" value="VRR_NUC"/>
</dbReference>
<keyword evidence="6" id="KW-1185">Reference proteome</keyword>
<dbReference type="Proteomes" id="UP000029362">
    <property type="component" value="Segment"/>
</dbReference>
<evidence type="ECO:0000259" key="4">
    <source>
        <dbReference type="Pfam" id="PF08774"/>
    </source>
</evidence>
<evidence type="ECO:0000256" key="2">
    <source>
        <dbReference type="ARBA" id="ARBA00022722"/>
    </source>
</evidence>
<evidence type="ECO:0000256" key="1">
    <source>
        <dbReference type="ARBA" id="ARBA00001946"/>
    </source>
</evidence>
<accession>A0A088FQI8</accession>
<dbReference type="Pfam" id="PF08774">
    <property type="entry name" value="VRR_NUC"/>
    <property type="match status" value="1"/>
</dbReference>
<dbReference type="InterPro" id="IPR011856">
    <property type="entry name" value="tRNA_endonuc-like_dom_sf"/>
</dbReference>
<dbReference type="OrthoDB" id="21847at10239"/>
<gene>
    <name evidence="5" type="ORF">ep3_0010</name>
</gene>
<dbReference type="GO" id="GO:0003676">
    <property type="term" value="F:nucleic acid binding"/>
    <property type="evidence" value="ECO:0007669"/>
    <property type="project" value="InterPro"/>
</dbReference>